<accession>B4FLV5</accession>
<evidence type="ECO:0000313" key="3">
    <source>
        <dbReference type="EMBL" id="ACG37329.1"/>
    </source>
</evidence>
<proteinExistence type="evidence at transcript level"/>
<dbReference type="AlphaFoldDB" id="B4FLV5"/>
<dbReference type="EnsemblPlants" id="Zm00001eb307310_T001">
    <property type="protein sequence ID" value="Zm00001eb307310_P001"/>
    <property type="gene ID" value="Zm00001eb307310"/>
</dbReference>
<feature type="region of interest" description="Disordered" evidence="1">
    <location>
        <begin position="169"/>
        <end position="191"/>
    </location>
</feature>
<keyword evidence="5" id="KW-1185">Reference proteome</keyword>
<name>B4FLV5_MAIZE</name>
<dbReference type="GeneID" id="100217190"/>
<evidence type="ECO:0000256" key="1">
    <source>
        <dbReference type="SAM" id="MobiDB-lite"/>
    </source>
</evidence>
<reference evidence="5" key="3">
    <citation type="submission" date="2015-12" db="EMBL/GenBank/DDBJ databases">
        <title>Update maize B73 reference genome by single molecule sequencing technologies.</title>
        <authorList>
            <consortium name="Maize Genome Sequencing Project"/>
            <person name="Ware D."/>
        </authorList>
    </citation>
    <scope>NUCLEOTIDE SEQUENCE [LARGE SCALE GENOMIC DNA]</scope>
    <source>
        <strain evidence="5">cv. B73</strain>
    </source>
</reference>
<dbReference type="RefSeq" id="XP_008651012.1">
    <property type="nucleotide sequence ID" value="XM_008652790.2"/>
</dbReference>
<protein>
    <submittedName>
        <fullName evidence="2 4">Uncharacterized protein</fullName>
    </submittedName>
</protein>
<dbReference type="HOGENOM" id="CLU_1423460_0_0_1"/>
<dbReference type="EMBL" id="BT038093">
    <property type="protein sequence ID" value="ACF83098.1"/>
    <property type="molecule type" value="mRNA"/>
</dbReference>
<dbReference type="RefSeq" id="XP_008651013.1">
    <property type="nucleotide sequence ID" value="XM_008652791.1"/>
</dbReference>
<feature type="compositionally biased region" description="Pro residues" evidence="1">
    <location>
        <begin position="169"/>
        <end position="180"/>
    </location>
</feature>
<dbReference type="KEGG" id="zma:100217190"/>
<reference evidence="3" key="1">
    <citation type="journal article" date="2009" name="Plant Mol. Biol.">
        <title>Insights into corn genes derived from large-scale cDNA sequencing.</title>
        <authorList>
            <person name="Alexandrov N.N."/>
            <person name="Brover V.V."/>
            <person name="Freidin S."/>
            <person name="Troukhan M.E."/>
            <person name="Tatarinova T.V."/>
            <person name="Zhang H."/>
            <person name="Swaller T.J."/>
            <person name="Lu Y.P."/>
            <person name="Bouck J."/>
            <person name="Flavell R.B."/>
            <person name="Feldmann K.A."/>
        </authorList>
    </citation>
    <scope>NUCLEOTIDE SEQUENCE</scope>
</reference>
<reference evidence="4" key="4">
    <citation type="submission" date="2019-07" db="EMBL/GenBank/DDBJ databases">
        <authorList>
            <person name="Seetharam A."/>
            <person name="Woodhouse M."/>
            <person name="Cannon E."/>
        </authorList>
    </citation>
    <scope>NUCLEOTIDE SEQUENCE [LARGE SCALE GENOMIC DNA]</scope>
    <source>
        <strain evidence="4">cv. B73</strain>
    </source>
</reference>
<dbReference type="EMBL" id="EU965211">
    <property type="protein sequence ID" value="ACG37329.1"/>
    <property type="molecule type" value="mRNA"/>
</dbReference>
<sequence>MAWDLLWLELEQVSSPHGLGSLFACCTYAPSPIWLSALLKSGHPRLAVDFLEQPHLAAILLRSTSPFCVAHHLPIRALAGRHPSSASRSATPSRCFPWTPELQGRTSVSMADQQTSMDELSSTFLSYGAPAPMDEAPVCRSPLCSMAEGPFPSTLLAWAGCGCSAPPYQPSPSSATPPRPCDSSRCSTKCL</sequence>
<dbReference type="Gramene" id="Zm00001eb307310_T002">
    <property type="protein sequence ID" value="Zm00001eb307310_P002"/>
    <property type="gene ID" value="Zm00001eb307310"/>
</dbReference>
<evidence type="ECO:0000313" key="5">
    <source>
        <dbReference type="Proteomes" id="UP000007305"/>
    </source>
</evidence>
<evidence type="ECO:0000313" key="4">
    <source>
        <dbReference type="EnsemblPlants" id="Zm00001eb307310_P001"/>
    </source>
</evidence>
<dbReference type="EnsemblPlants" id="Zm00001eb307310_T002">
    <property type="protein sequence ID" value="Zm00001eb307310_P002"/>
    <property type="gene ID" value="Zm00001eb307310"/>
</dbReference>
<evidence type="ECO:0000313" key="2">
    <source>
        <dbReference type="EMBL" id="ACF83098.1"/>
    </source>
</evidence>
<reference evidence="4" key="5">
    <citation type="submission" date="2021-05" db="UniProtKB">
        <authorList>
            <consortium name="EnsemblPlants"/>
        </authorList>
    </citation>
    <scope>IDENTIFICATION</scope>
    <source>
        <strain evidence="4">cv. B73</strain>
    </source>
</reference>
<gene>
    <name evidence="4" type="primary">LOC100217190</name>
</gene>
<dbReference type="Proteomes" id="UP000007305">
    <property type="component" value="Chromosome 7"/>
</dbReference>
<organism evidence="2">
    <name type="scientific">Zea mays</name>
    <name type="common">Maize</name>
    <dbReference type="NCBI Taxonomy" id="4577"/>
    <lineage>
        <taxon>Eukaryota</taxon>
        <taxon>Viridiplantae</taxon>
        <taxon>Streptophyta</taxon>
        <taxon>Embryophyta</taxon>
        <taxon>Tracheophyta</taxon>
        <taxon>Spermatophyta</taxon>
        <taxon>Magnoliopsida</taxon>
        <taxon>Liliopsida</taxon>
        <taxon>Poales</taxon>
        <taxon>Poaceae</taxon>
        <taxon>PACMAD clade</taxon>
        <taxon>Panicoideae</taxon>
        <taxon>Andropogonodae</taxon>
        <taxon>Andropogoneae</taxon>
        <taxon>Tripsacinae</taxon>
        <taxon>Zea</taxon>
    </lineage>
</organism>
<dbReference type="Gramene" id="Zm00001eb307310_T001">
    <property type="protein sequence ID" value="Zm00001eb307310_P001"/>
    <property type="gene ID" value="Zm00001eb307310"/>
</dbReference>
<dbReference type="RefSeq" id="NP_001137022.1">
    <property type="nucleotide sequence ID" value="NM_001143550.1"/>
</dbReference>
<reference evidence="2" key="2">
    <citation type="journal article" date="2009" name="PLoS Genet.">
        <title>Sequencing, mapping, and analysis of 27,455 maize full-length cDNAs.</title>
        <authorList>
            <person name="Soderlund C."/>
            <person name="Descour A."/>
            <person name="Kudrna D."/>
            <person name="Bomhoff M."/>
            <person name="Boyd L."/>
            <person name="Currie J."/>
            <person name="Angelova A."/>
            <person name="Collura K."/>
            <person name="Wissotski M."/>
            <person name="Ashley E."/>
            <person name="Morrow D."/>
            <person name="Fernandes J."/>
            <person name="Walbot V."/>
            <person name="Yu Y."/>
        </authorList>
    </citation>
    <scope>NUCLEOTIDE SEQUENCE</scope>
    <source>
        <strain evidence="2">B73</strain>
    </source>
</reference>